<dbReference type="Proteomes" id="UP000824890">
    <property type="component" value="Unassembled WGS sequence"/>
</dbReference>
<feature type="domain" description="Replication factor A C-terminal" evidence="7">
    <location>
        <begin position="351"/>
        <end position="439"/>
    </location>
</feature>
<evidence type="ECO:0000256" key="5">
    <source>
        <dbReference type="ARBA" id="ARBA00023125"/>
    </source>
</evidence>
<evidence type="ECO:0000256" key="6">
    <source>
        <dbReference type="SAM" id="MobiDB-lite"/>
    </source>
</evidence>
<dbReference type="SUPFAM" id="SSF50249">
    <property type="entry name" value="Nucleic acid-binding proteins"/>
    <property type="match status" value="2"/>
</dbReference>
<dbReference type="InterPro" id="IPR013955">
    <property type="entry name" value="Rep_factor-A_C"/>
</dbReference>
<evidence type="ECO:0000256" key="1">
    <source>
        <dbReference type="ARBA" id="ARBA00005690"/>
    </source>
</evidence>
<evidence type="ECO:0000256" key="3">
    <source>
        <dbReference type="ARBA" id="ARBA00022771"/>
    </source>
</evidence>
<evidence type="ECO:0000313" key="9">
    <source>
        <dbReference type="Proteomes" id="UP000824890"/>
    </source>
</evidence>
<feature type="region of interest" description="Disordered" evidence="6">
    <location>
        <begin position="501"/>
        <end position="526"/>
    </location>
</feature>
<keyword evidence="5" id="KW-0238">DNA-binding</keyword>
<feature type="region of interest" description="Disordered" evidence="6">
    <location>
        <begin position="1"/>
        <end position="36"/>
    </location>
</feature>
<accession>A0ABQ8DVA5</accession>
<organism evidence="8 9">
    <name type="scientific">Brassica napus</name>
    <name type="common">Rape</name>
    <dbReference type="NCBI Taxonomy" id="3708"/>
    <lineage>
        <taxon>Eukaryota</taxon>
        <taxon>Viridiplantae</taxon>
        <taxon>Streptophyta</taxon>
        <taxon>Embryophyta</taxon>
        <taxon>Tracheophyta</taxon>
        <taxon>Spermatophyta</taxon>
        <taxon>Magnoliopsida</taxon>
        <taxon>eudicotyledons</taxon>
        <taxon>Gunneridae</taxon>
        <taxon>Pentapetalae</taxon>
        <taxon>rosids</taxon>
        <taxon>malvids</taxon>
        <taxon>Brassicales</taxon>
        <taxon>Brassicaceae</taxon>
        <taxon>Brassiceae</taxon>
        <taxon>Brassica</taxon>
    </lineage>
</organism>
<dbReference type="PANTHER" id="PTHR47165">
    <property type="entry name" value="OS03G0429900 PROTEIN"/>
    <property type="match status" value="1"/>
</dbReference>
<dbReference type="EMBL" id="JAGKQM010000003">
    <property type="protein sequence ID" value="KAH0933249.1"/>
    <property type="molecule type" value="Genomic_DNA"/>
</dbReference>
<reference evidence="8 9" key="1">
    <citation type="submission" date="2021-05" db="EMBL/GenBank/DDBJ databases">
        <title>Genome Assembly of Synthetic Allotetraploid Brassica napus Reveals Homoeologous Exchanges between Subgenomes.</title>
        <authorList>
            <person name="Davis J.T."/>
        </authorList>
    </citation>
    <scope>NUCLEOTIDE SEQUENCE [LARGE SCALE GENOMIC DNA]</scope>
    <source>
        <strain evidence="9">cv. Da-Ae</strain>
        <tissue evidence="8">Seedling</tissue>
    </source>
</reference>
<dbReference type="Pfam" id="PF08646">
    <property type="entry name" value="Rep_fac-A_C"/>
    <property type="match status" value="1"/>
</dbReference>
<dbReference type="Gene3D" id="2.40.50.140">
    <property type="entry name" value="Nucleic acid-binding proteins"/>
    <property type="match status" value="3"/>
</dbReference>
<dbReference type="InterPro" id="IPR012340">
    <property type="entry name" value="NA-bd_OB-fold"/>
</dbReference>
<dbReference type="PANTHER" id="PTHR47165:SF4">
    <property type="entry name" value="OS03G0429900 PROTEIN"/>
    <property type="match status" value="1"/>
</dbReference>
<gene>
    <name evidence="8" type="ORF">HID58_010366</name>
</gene>
<keyword evidence="3" id="KW-0863">Zinc-finger</keyword>
<name>A0ABQ8DVA5_BRANA</name>
<dbReference type="CDD" id="cd04480">
    <property type="entry name" value="RPA1_DBD_A_like"/>
    <property type="match status" value="1"/>
</dbReference>
<keyword evidence="4" id="KW-0862">Zinc</keyword>
<comment type="similarity">
    <text evidence="1">Belongs to the replication factor A protein 1 family.</text>
</comment>
<evidence type="ECO:0000256" key="2">
    <source>
        <dbReference type="ARBA" id="ARBA00022723"/>
    </source>
</evidence>
<feature type="compositionally biased region" description="Low complexity" evidence="6">
    <location>
        <begin position="17"/>
        <end position="36"/>
    </location>
</feature>
<comment type="caution">
    <text evidence="8">The sequence shown here is derived from an EMBL/GenBank/DDBJ whole genome shotgun (WGS) entry which is preliminary data.</text>
</comment>
<evidence type="ECO:0000256" key="4">
    <source>
        <dbReference type="ARBA" id="ARBA00022833"/>
    </source>
</evidence>
<evidence type="ECO:0000313" key="8">
    <source>
        <dbReference type="EMBL" id="KAH0933249.1"/>
    </source>
</evidence>
<dbReference type="CDD" id="cd04476">
    <property type="entry name" value="RPA1_DBD_C"/>
    <property type="match status" value="1"/>
</dbReference>
<protein>
    <recommendedName>
        <fullName evidence="7">Replication factor A C-terminal domain-containing protein</fullName>
    </recommendedName>
</protein>
<sequence length="545" mass="59230">MELSGKSPASSDHNTSKKTVASSATAKSTGKSTASSAIMVKRNGKAVASSANPMEPNAATDLSSLPSEQVMFFREVSLGPREAELMFRMIHFWDARNPNTKTLIGREMLLIDEEGTVIQGFIPASRVERYELIAGSVYKLINFFGSRSKDQFRVADHSATVSFSWNSSLSVLENPPVQIPEDRFRFHTYEEFKANCDSRADLYDYVGHMKLVNGQTLTDHIVLDEADIAEKRHLCVHIQTHDGPVMKMYLWDKAASDFCQKFKSYGGIPSVLLVTTVNPKHIGGTLALTSMSSSRVFMDADVQPSKDYLEWLVSNSEIANRVSAEVVTKPEAVTLGELFSYIKNETSKVAWFECTATIDDVIQGSAWYYISCGGCNSKAVKGPTSLVCNNKKCDKREVTGVPQYLTKISVYDKSEQAVFVILGDAGKELTGKHAAELVANYFESNAGVGVDHCVPVPDALLETIGQTRKFIVKVSDHNLTGKTQTITVTKIIPAGAPLPSVSDGISKTGGDDSGPSGVVGGDAGDRARKAAEYLESDEAKRSKSG</sequence>
<evidence type="ECO:0000259" key="7">
    <source>
        <dbReference type="Pfam" id="PF08646"/>
    </source>
</evidence>
<keyword evidence="9" id="KW-1185">Reference proteome</keyword>
<dbReference type="InterPro" id="IPR047192">
    <property type="entry name" value="Euk_RPA1_DBD_C"/>
</dbReference>
<proteinExistence type="inferred from homology"/>
<keyword evidence="2" id="KW-0479">Metal-binding</keyword>